<keyword evidence="5 9" id="KW-0418">Kinase</keyword>
<feature type="transmembrane region" description="Helical" evidence="7">
    <location>
        <begin position="217"/>
        <end position="238"/>
    </location>
</feature>
<proteinExistence type="predicted"/>
<dbReference type="EC" id="2.7.13.3" evidence="2"/>
<dbReference type="SMART" id="SM00387">
    <property type="entry name" value="HATPase_c"/>
    <property type="match status" value="1"/>
</dbReference>
<evidence type="ECO:0000313" key="10">
    <source>
        <dbReference type="Proteomes" id="UP000663586"/>
    </source>
</evidence>
<dbReference type="KEGG" id="hara:AArcS_2915"/>
<dbReference type="PROSITE" id="PS50109">
    <property type="entry name" value="HIS_KIN"/>
    <property type="match status" value="1"/>
</dbReference>
<dbReference type="Gene3D" id="1.10.287.130">
    <property type="match status" value="1"/>
</dbReference>
<accession>A0A897MUC1</accession>
<dbReference type="CDD" id="cd00082">
    <property type="entry name" value="HisKA"/>
    <property type="match status" value="1"/>
</dbReference>
<evidence type="ECO:0000256" key="2">
    <source>
        <dbReference type="ARBA" id="ARBA00012438"/>
    </source>
</evidence>
<feature type="transmembrane region" description="Helical" evidence="7">
    <location>
        <begin position="182"/>
        <end position="205"/>
    </location>
</feature>
<feature type="transmembrane region" description="Helical" evidence="7">
    <location>
        <begin position="74"/>
        <end position="94"/>
    </location>
</feature>
<protein>
    <recommendedName>
        <fullName evidence="2">histidine kinase</fullName>
        <ecNumber evidence="2">2.7.13.3</ecNumber>
    </recommendedName>
</protein>
<dbReference type="InterPro" id="IPR004358">
    <property type="entry name" value="Sig_transdc_His_kin-like_C"/>
</dbReference>
<evidence type="ECO:0000259" key="8">
    <source>
        <dbReference type="PROSITE" id="PS50109"/>
    </source>
</evidence>
<keyword evidence="4" id="KW-0808">Transferase</keyword>
<dbReference type="AlphaFoldDB" id="A0A897MUC1"/>
<organism evidence="9 10">
    <name type="scientific">Natranaeroarchaeum sulfidigenes</name>
    <dbReference type="NCBI Taxonomy" id="2784880"/>
    <lineage>
        <taxon>Archaea</taxon>
        <taxon>Methanobacteriati</taxon>
        <taxon>Methanobacteriota</taxon>
        <taxon>Stenosarchaea group</taxon>
        <taxon>Halobacteria</taxon>
        <taxon>Halobacteriales</taxon>
        <taxon>Natronoarchaeaceae</taxon>
        <taxon>Natranaeroarchaeum</taxon>
    </lineage>
</organism>
<dbReference type="InterPro" id="IPR050736">
    <property type="entry name" value="Sensor_HK_Regulatory"/>
</dbReference>
<dbReference type="PANTHER" id="PTHR43711">
    <property type="entry name" value="TWO-COMPONENT HISTIDINE KINASE"/>
    <property type="match status" value="1"/>
</dbReference>
<gene>
    <name evidence="9" type="ORF">AArcS_2915</name>
</gene>
<dbReference type="InterPro" id="IPR003594">
    <property type="entry name" value="HATPase_dom"/>
</dbReference>
<dbReference type="InterPro" id="IPR031621">
    <property type="entry name" value="HisKA_7TM"/>
</dbReference>
<evidence type="ECO:0000256" key="7">
    <source>
        <dbReference type="SAM" id="Phobius"/>
    </source>
</evidence>
<dbReference type="SUPFAM" id="SSF47384">
    <property type="entry name" value="Homodimeric domain of signal transducing histidine kinase"/>
    <property type="match status" value="1"/>
</dbReference>
<dbReference type="Gene3D" id="3.30.565.10">
    <property type="entry name" value="Histidine kinase-like ATPase, C-terminal domain"/>
    <property type="match status" value="1"/>
</dbReference>
<reference evidence="9" key="1">
    <citation type="submission" date="2020-11" db="EMBL/GenBank/DDBJ databases">
        <title>Carbohydrate-dependent, anaerobic sulfur respiration: A novel catabolism in halophilic archaea.</title>
        <authorList>
            <person name="Sorokin D.Y."/>
            <person name="Messina E."/>
            <person name="Smedile F."/>
            <person name="La Cono V."/>
            <person name="Hallsworth J.E."/>
            <person name="Yakimov M.M."/>
        </authorList>
    </citation>
    <scope>NUCLEOTIDE SEQUENCE</scope>
    <source>
        <strain evidence="9">AArc-S</strain>
    </source>
</reference>
<comment type="catalytic activity">
    <reaction evidence="1">
        <text>ATP + protein L-histidine = ADP + protein N-phospho-L-histidine.</text>
        <dbReference type="EC" id="2.7.13.3"/>
    </reaction>
</comment>
<evidence type="ECO:0000256" key="1">
    <source>
        <dbReference type="ARBA" id="ARBA00000085"/>
    </source>
</evidence>
<feature type="transmembrane region" description="Helical" evidence="7">
    <location>
        <begin position="106"/>
        <end position="125"/>
    </location>
</feature>
<name>A0A897MUC1_9EURY</name>
<dbReference type="InterPro" id="IPR035965">
    <property type="entry name" value="PAS-like_dom_sf"/>
</dbReference>
<dbReference type="InterPro" id="IPR036097">
    <property type="entry name" value="HisK_dim/P_sf"/>
</dbReference>
<dbReference type="InterPro" id="IPR003661">
    <property type="entry name" value="HisK_dim/P_dom"/>
</dbReference>
<feature type="transmembrane region" description="Helical" evidence="7">
    <location>
        <begin position="42"/>
        <end position="62"/>
    </location>
</feature>
<dbReference type="CDD" id="cd00075">
    <property type="entry name" value="HATPase"/>
    <property type="match status" value="1"/>
</dbReference>
<dbReference type="InterPro" id="IPR005467">
    <property type="entry name" value="His_kinase_dom"/>
</dbReference>
<sequence>MVFYILNYPQVARSASKCDDVCPKTDRTTRETYADVMANSTAYALLYALSGGVSLAVATWVWSRRDQRGARAFIALLFAIATWAFVDALAILTASSPDSWLVWQKVRWSIAAFVPALWFIFTLRYTDLYSRYVRPITAVVLTEAAIVAGLTLTNASHQLVWEAVTLQDGVAPTVETTAGPVYIAHLTIAAALVLGGMVLLLQVLVNARNAHQSQPALLLAGGSLAVVLSAGSTFGTFPLGSADVTALGFGLGSGLIGWALYRHQLFDIYPVETDTVMTAMRDAVIAVNDERLVTDTNPAADGLLTTAEPLGTPLSEVLPTEPEDAWFCGEPGTHELTIDEDGEQRYYVLDVTPLHDDPAQRGHLLIFRDETTRRKQRRELERQSEHMEQFASTVSHDLRNPLTVAESGIELVGREADTDRVEIVAESLDRMRTIIDESLSFARSGQRMDEGDLWEVELEHVATAAWEHVDTADATLEIESSSTVLANEERLTRLFENLFRNSVEHGGDTATIRVGTLDSGGFYVADDGPGIPEAKREEIFERGFTTEDDGTGFGLAIVDAIVGAHDWSITVTDSETGGARFEVET</sequence>
<keyword evidence="7" id="KW-0472">Membrane</keyword>
<evidence type="ECO:0000256" key="5">
    <source>
        <dbReference type="ARBA" id="ARBA00022777"/>
    </source>
</evidence>
<keyword evidence="6" id="KW-0902">Two-component regulatory system</keyword>
<dbReference type="PRINTS" id="PR00344">
    <property type="entry name" value="BCTRLSENSOR"/>
</dbReference>
<dbReference type="Pfam" id="PF16927">
    <property type="entry name" value="HisKA_7TM"/>
    <property type="match status" value="1"/>
</dbReference>
<dbReference type="Proteomes" id="UP000663586">
    <property type="component" value="Chromosome"/>
</dbReference>
<evidence type="ECO:0000256" key="3">
    <source>
        <dbReference type="ARBA" id="ARBA00022553"/>
    </source>
</evidence>
<dbReference type="SUPFAM" id="SSF55874">
    <property type="entry name" value="ATPase domain of HSP90 chaperone/DNA topoisomerase II/histidine kinase"/>
    <property type="match status" value="1"/>
</dbReference>
<dbReference type="PANTHER" id="PTHR43711:SF1">
    <property type="entry name" value="HISTIDINE KINASE 1"/>
    <property type="match status" value="1"/>
</dbReference>
<feature type="domain" description="Histidine kinase" evidence="8">
    <location>
        <begin position="393"/>
        <end position="585"/>
    </location>
</feature>
<dbReference type="Pfam" id="PF00512">
    <property type="entry name" value="HisKA"/>
    <property type="match status" value="1"/>
</dbReference>
<dbReference type="SUPFAM" id="SSF55785">
    <property type="entry name" value="PYP-like sensor domain (PAS domain)"/>
    <property type="match status" value="1"/>
</dbReference>
<evidence type="ECO:0000256" key="6">
    <source>
        <dbReference type="ARBA" id="ARBA00023012"/>
    </source>
</evidence>
<keyword evidence="7" id="KW-0812">Transmembrane</keyword>
<evidence type="ECO:0000313" key="9">
    <source>
        <dbReference type="EMBL" id="QSG04104.1"/>
    </source>
</evidence>
<dbReference type="EMBL" id="CP064786">
    <property type="protein sequence ID" value="QSG04104.1"/>
    <property type="molecule type" value="Genomic_DNA"/>
</dbReference>
<feature type="transmembrane region" description="Helical" evidence="7">
    <location>
        <begin position="132"/>
        <end position="152"/>
    </location>
</feature>
<dbReference type="GO" id="GO:0000155">
    <property type="term" value="F:phosphorelay sensor kinase activity"/>
    <property type="evidence" value="ECO:0007669"/>
    <property type="project" value="InterPro"/>
</dbReference>
<dbReference type="InterPro" id="IPR036890">
    <property type="entry name" value="HATPase_C_sf"/>
</dbReference>
<keyword evidence="3" id="KW-0597">Phosphoprotein</keyword>
<dbReference type="Gene3D" id="3.30.450.20">
    <property type="entry name" value="PAS domain"/>
    <property type="match status" value="1"/>
</dbReference>
<keyword evidence="7" id="KW-1133">Transmembrane helix</keyword>
<evidence type="ECO:0000256" key="4">
    <source>
        <dbReference type="ARBA" id="ARBA00022679"/>
    </source>
</evidence>
<dbReference type="SMART" id="SM00388">
    <property type="entry name" value="HisKA"/>
    <property type="match status" value="1"/>
</dbReference>
<keyword evidence="10" id="KW-1185">Reference proteome</keyword>
<dbReference type="Pfam" id="PF02518">
    <property type="entry name" value="HATPase_c"/>
    <property type="match status" value="1"/>
</dbReference>